<dbReference type="PANTHER" id="PTHR47893">
    <property type="entry name" value="REGULATORY PROTEIN PCHR"/>
    <property type="match status" value="1"/>
</dbReference>
<proteinExistence type="predicted"/>
<dbReference type="RefSeq" id="WP_342759354.1">
    <property type="nucleotide sequence ID" value="NZ_CP146256.1"/>
</dbReference>
<dbReference type="EMBL" id="CP146256">
    <property type="protein sequence ID" value="XAH75781.1"/>
    <property type="molecule type" value="Genomic_DNA"/>
</dbReference>
<dbReference type="Gene3D" id="1.10.10.60">
    <property type="entry name" value="Homeodomain-like"/>
    <property type="match status" value="1"/>
</dbReference>
<evidence type="ECO:0000259" key="1">
    <source>
        <dbReference type="PROSITE" id="PS01124"/>
    </source>
</evidence>
<reference evidence="2 3" key="1">
    <citation type="submission" date="2024-02" db="EMBL/GenBank/DDBJ databases">
        <title>Bacterial strain from lacustrine sediment.</title>
        <authorList>
            <person name="Petit C."/>
            <person name="Fadhlaoui K."/>
        </authorList>
    </citation>
    <scope>NUCLEOTIDE SEQUENCE [LARGE SCALE GENOMIC DNA]</scope>
    <source>
        <strain evidence="2 3">IPX-CK</strain>
    </source>
</reference>
<evidence type="ECO:0000313" key="2">
    <source>
        <dbReference type="EMBL" id="XAH75781.1"/>
    </source>
</evidence>
<protein>
    <submittedName>
        <fullName evidence="2">AraC family transcriptional regulator</fullName>
    </submittedName>
</protein>
<organism evidence="2 3">
    <name type="scientific">Kineothrix sedimenti</name>
    <dbReference type="NCBI Taxonomy" id="3123317"/>
    <lineage>
        <taxon>Bacteria</taxon>
        <taxon>Bacillati</taxon>
        <taxon>Bacillota</taxon>
        <taxon>Clostridia</taxon>
        <taxon>Lachnospirales</taxon>
        <taxon>Lachnospiraceae</taxon>
        <taxon>Kineothrix</taxon>
    </lineage>
</organism>
<dbReference type="InterPro" id="IPR018060">
    <property type="entry name" value="HTH_AraC"/>
</dbReference>
<feature type="domain" description="HTH araC/xylS-type" evidence="1">
    <location>
        <begin position="221"/>
        <end position="279"/>
    </location>
</feature>
<name>A0ABZ3F2T2_9FIRM</name>
<gene>
    <name evidence="2" type="ORF">V6984_08525</name>
</gene>
<evidence type="ECO:0000313" key="3">
    <source>
        <dbReference type="Proteomes" id="UP001451571"/>
    </source>
</evidence>
<sequence>MEICGIKQYMTYLEHYFGIKESMESDYIRYTLPQEIGEGFFELFHSPGKYQVWITNAQTKLDIDMSYTQDENTYIGMSYVEIDSCRENMIDRSDSDIHSWRTSCSLPSDSIVYGVCKAGKPIYAVNVILFKEFFLNCSEKYNADQYFDVIKTIQSFDEQAFMHELYPILAEMLHSSYKETAKKLFIKSNIYAIAAHLISLCDAERTHPNVTLSKFDIQQIRSIPSILREQMSDPPSIPSLSRMVALNEFKLKAGFKKVFNTTIYEYLRQMRAELAIELLKKKFPLLTCNRLVP</sequence>
<accession>A0ABZ3F2T2</accession>
<keyword evidence="3" id="KW-1185">Reference proteome</keyword>
<dbReference type="PROSITE" id="PS01124">
    <property type="entry name" value="HTH_ARAC_FAMILY_2"/>
    <property type="match status" value="1"/>
</dbReference>
<dbReference type="Proteomes" id="UP001451571">
    <property type="component" value="Chromosome"/>
</dbReference>
<dbReference type="InterPro" id="IPR053142">
    <property type="entry name" value="PchR_regulatory_protein"/>
</dbReference>
<dbReference type="PANTHER" id="PTHR47893:SF1">
    <property type="entry name" value="REGULATORY PROTEIN PCHR"/>
    <property type="match status" value="1"/>
</dbReference>